<dbReference type="AlphaFoldDB" id="A0A1H2WW18"/>
<dbReference type="InterPro" id="IPR058956">
    <property type="entry name" value="MamC"/>
</dbReference>
<sequence length="117" mass="11707">MSDHYLVQMTTYPSTPSGGSDCATLVKLATLGAVVGGSVAAATNLQRVQVGELTATGAAAETGKTALTAAVATAIGGAAASSIAEQGLMRLGIMFAAGTLALYGLQRWSQARMNTDE</sequence>
<accession>A0A1H2WW18</accession>
<dbReference type="Proteomes" id="UP000198816">
    <property type="component" value="Unassembled WGS sequence"/>
</dbReference>
<protein>
    <submittedName>
        <fullName evidence="1">Uncharacterized protein</fullName>
    </submittedName>
</protein>
<name>A0A1H2WW18_THIRO</name>
<dbReference type="STRING" id="1058.SAMN05421783_109150"/>
<gene>
    <name evidence="1" type="ORF">SAMN05421783_109150</name>
</gene>
<dbReference type="OrthoDB" id="5772611at2"/>
<organism evidence="1 2">
    <name type="scientific">Thiocapsa roseopersicina</name>
    <dbReference type="NCBI Taxonomy" id="1058"/>
    <lineage>
        <taxon>Bacteria</taxon>
        <taxon>Pseudomonadati</taxon>
        <taxon>Pseudomonadota</taxon>
        <taxon>Gammaproteobacteria</taxon>
        <taxon>Chromatiales</taxon>
        <taxon>Chromatiaceae</taxon>
        <taxon>Thiocapsa</taxon>
    </lineage>
</organism>
<proteinExistence type="predicted"/>
<dbReference type="RefSeq" id="WP_093031782.1">
    <property type="nucleotide sequence ID" value="NZ_FNNZ01000009.1"/>
</dbReference>
<evidence type="ECO:0000313" key="1">
    <source>
        <dbReference type="EMBL" id="SDW84708.1"/>
    </source>
</evidence>
<reference evidence="2" key="1">
    <citation type="submission" date="2016-10" db="EMBL/GenBank/DDBJ databases">
        <authorList>
            <person name="Varghese N."/>
            <person name="Submissions S."/>
        </authorList>
    </citation>
    <scope>NUCLEOTIDE SEQUENCE [LARGE SCALE GENOMIC DNA]</scope>
    <source>
        <strain evidence="2">DSM 217</strain>
    </source>
</reference>
<keyword evidence="2" id="KW-1185">Reference proteome</keyword>
<evidence type="ECO:0000313" key="2">
    <source>
        <dbReference type="Proteomes" id="UP000198816"/>
    </source>
</evidence>
<dbReference type="EMBL" id="FNNZ01000009">
    <property type="protein sequence ID" value="SDW84708.1"/>
    <property type="molecule type" value="Genomic_DNA"/>
</dbReference>
<dbReference type="Pfam" id="PF26373">
    <property type="entry name" value="MamC"/>
    <property type="match status" value="1"/>
</dbReference>